<dbReference type="Pfam" id="PF03328">
    <property type="entry name" value="HpcH_HpaI"/>
    <property type="match status" value="1"/>
</dbReference>
<dbReference type="Proteomes" id="UP000777482">
    <property type="component" value="Unassembled WGS sequence"/>
</dbReference>
<evidence type="ECO:0000256" key="1">
    <source>
        <dbReference type="ARBA" id="ARBA00005568"/>
    </source>
</evidence>
<evidence type="ECO:0000256" key="2">
    <source>
        <dbReference type="ARBA" id="ARBA00022723"/>
    </source>
</evidence>
<evidence type="ECO:0000256" key="3">
    <source>
        <dbReference type="ARBA" id="ARBA00023239"/>
    </source>
</evidence>
<reference evidence="5 6" key="1">
    <citation type="submission" date="2020-11" db="EMBL/GenBank/DDBJ databases">
        <title>Kefir isolates.</title>
        <authorList>
            <person name="Marcisauskas S."/>
            <person name="Kim Y."/>
            <person name="Blasche S."/>
        </authorList>
    </citation>
    <scope>NUCLEOTIDE SEQUENCE [LARGE SCALE GENOMIC DNA]</scope>
    <source>
        <strain evidence="5 6">KR</strain>
    </source>
</reference>
<feature type="domain" description="HpcH/HpaI aldolase/citrate lyase" evidence="4">
    <location>
        <begin position="19"/>
        <end position="208"/>
    </location>
</feature>
<evidence type="ECO:0000313" key="6">
    <source>
        <dbReference type="Proteomes" id="UP000777482"/>
    </source>
</evidence>
<evidence type="ECO:0000259" key="4">
    <source>
        <dbReference type="Pfam" id="PF03328"/>
    </source>
</evidence>
<protein>
    <recommendedName>
        <fullName evidence="4">HpcH/HpaI aldolase/citrate lyase domain-containing protein</fullName>
    </recommendedName>
</protein>
<dbReference type="GO" id="GO:0005737">
    <property type="term" value="C:cytoplasm"/>
    <property type="evidence" value="ECO:0007669"/>
    <property type="project" value="TreeGrafter"/>
</dbReference>
<dbReference type="InterPro" id="IPR005000">
    <property type="entry name" value="Aldolase/citrate-lyase_domain"/>
</dbReference>
<dbReference type="Gene3D" id="3.20.20.60">
    <property type="entry name" value="Phosphoenolpyruvate-binding domains"/>
    <property type="match status" value="1"/>
</dbReference>
<comment type="caution">
    <text evidence="5">The sequence shown here is derived from an EMBL/GenBank/DDBJ whole genome shotgun (WGS) entry which is preliminary data.</text>
</comment>
<dbReference type="PANTHER" id="PTHR30502:SF0">
    <property type="entry name" value="PHOSPHOENOLPYRUVATE CARBOXYLASE FAMILY PROTEIN"/>
    <property type="match status" value="1"/>
</dbReference>
<dbReference type="InterPro" id="IPR015813">
    <property type="entry name" value="Pyrv/PenolPyrv_kinase-like_dom"/>
</dbReference>
<sequence>MDKCTFLRSALRQKRPALGCWLTLPGTAVARTIASVPGLQWILIDAKHGQITDRDYYELNNAIVSHGVSPIIRIPFADGWLIKRALDSGAHGIMVPMIHTAELAASVVSLSKFGPRGVRGYGSPFTHHAFGVDAREYELTCNEHLLTILQIESQQGLDNIEAIAAVAGVDVIFIGPFDLAKSMNVEFGGEQHESAIAKVLKATKAAGKFASIFVRWVSDILNDMISATIDLVMLDSA</sequence>
<dbReference type="AlphaFoldDB" id="A0A9P7B6D6"/>
<dbReference type="GO" id="GO:0046872">
    <property type="term" value="F:metal ion binding"/>
    <property type="evidence" value="ECO:0007669"/>
    <property type="project" value="UniProtKB-KW"/>
</dbReference>
<dbReference type="InterPro" id="IPR040442">
    <property type="entry name" value="Pyrv_kinase-like_dom_sf"/>
</dbReference>
<dbReference type="EMBL" id="PUHQ01000040">
    <property type="protein sequence ID" value="KAG0660860.1"/>
    <property type="molecule type" value="Genomic_DNA"/>
</dbReference>
<accession>A0A9P7B6D6</accession>
<proteinExistence type="inferred from homology"/>
<name>A0A9P7B6D6_RHOMI</name>
<dbReference type="PANTHER" id="PTHR30502">
    <property type="entry name" value="2-KETO-3-DEOXY-L-RHAMNONATE ALDOLASE"/>
    <property type="match status" value="1"/>
</dbReference>
<dbReference type="InterPro" id="IPR050251">
    <property type="entry name" value="HpcH-HpaI_aldolase"/>
</dbReference>
<keyword evidence="3" id="KW-0456">Lyase</keyword>
<keyword evidence="2" id="KW-0479">Metal-binding</keyword>
<keyword evidence="6" id="KW-1185">Reference proteome</keyword>
<evidence type="ECO:0000313" key="5">
    <source>
        <dbReference type="EMBL" id="KAG0660860.1"/>
    </source>
</evidence>
<gene>
    <name evidence="5" type="ORF">C6P46_004415</name>
</gene>
<dbReference type="OrthoDB" id="1621678at2759"/>
<organism evidence="5 6">
    <name type="scientific">Rhodotorula mucilaginosa</name>
    <name type="common">Yeast</name>
    <name type="synonym">Rhodotorula rubra</name>
    <dbReference type="NCBI Taxonomy" id="5537"/>
    <lineage>
        <taxon>Eukaryota</taxon>
        <taxon>Fungi</taxon>
        <taxon>Dikarya</taxon>
        <taxon>Basidiomycota</taxon>
        <taxon>Pucciniomycotina</taxon>
        <taxon>Microbotryomycetes</taxon>
        <taxon>Sporidiobolales</taxon>
        <taxon>Sporidiobolaceae</taxon>
        <taxon>Rhodotorula</taxon>
    </lineage>
</organism>
<dbReference type="SUPFAM" id="SSF51621">
    <property type="entry name" value="Phosphoenolpyruvate/pyruvate domain"/>
    <property type="match status" value="1"/>
</dbReference>
<comment type="similarity">
    <text evidence="1">Belongs to the HpcH/HpaI aldolase family.</text>
</comment>
<dbReference type="GO" id="GO:0016832">
    <property type="term" value="F:aldehyde-lyase activity"/>
    <property type="evidence" value="ECO:0007669"/>
    <property type="project" value="TreeGrafter"/>
</dbReference>